<keyword evidence="3" id="KW-1185">Reference proteome</keyword>
<accession>A0ABN2VVJ1</accession>
<name>A0ABN2VVJ1_9ACTN</name>
<dbReference type="EMBL" id="BAAAPY010000002">
    <property type="protein sequence ID" value="GAA2074073.1"/>
    <property type="molecule type" value="Genomic_DNA"/>
</dbReference>
<feature type="signal peptide" evidence="1">
    <location>
        <begin position="1"/>
        <end position="22"/>
    </location>
</feature>
<sequence>MNRSKKKILLPLATLVAAGAVAIGSGATFTSTTANTASSVTSGSLNHTNSKANAAIFSLTNIKPGDTVNGGLVITNTGSLDAAFSLTETTSTNGFSNDYLTLKITNTTTGAEVFSGTFGDLVDGQKNTLGTIPAGAANSFTFSVKLAQDAPNSQQGKTASAAYQWDSVQLDATTTNQ</sequence>
<feature type="chain" id="PRO_5045828118" description="DUF4352 domain-containing protein" evidence="1">
    <location>
        <begin position="23"/>
        <end position="177"/>
    </location>
</feature>
<evidence type="ECO:0000313" key="2">
    <source>
        <dbReference type="EMBL" id="GAA2074073.1"/>
    </source>
</evidence>
<reference evidence="2 3" key="1">
    <citation type="journal article" date="2019" name="Int. J. Syst. Evol. Microbiol.">
        <title>The Global Catalogue of Microorganisms (GCM) 10K type strain sequencing project: providing services to taxonomists for standard genome sequencing and annotation.</title>
        <authorList>
            <consortium name="The Broad Institute Genomics Platform"/>
            <consortium name="The Broad Institute Genome Sequencing Center for Infectious Disease"/>
            <person name="Wu L."/>
            <person name="Ma J."/>
        </authorList>
    </citation>
    <scope>NUCLEOTIDE SEQUENCE [LARGE SCALE GENOMIC DNA]</scope>
    <source>
        <strain evidence="2 3">JCM 15749</strain>
    </source>
</reference>
<dbReference type="Pfam" id="PF12389">
    <property type="entry name" value="Peptidase_M73"/>
    <property type="match status" value="1"/>
</dbReference>
<proteinExistence type="predicted"/>
<protein>
    <recommendedName>
        <fullName evidence="4">DUF4352 domain-containing protein</fullName>
    </recommendedName>
</protein>
<dbReference type="InterPro" id="IPR022121">
    <property type="entry name" value="Peptidase_M73_camelysin"/>
</dbReference>
<dbReference type="RefSeq" id="WP_344325490.1">
    <property type="nucleotide sequence ID" value="NZ_BAAAPY010000002.1"/>
</dbReference>
<evidence type="ECO:0000256" key="1">
    <source>
        <dbReference type="SAM" id="SignalP"/>
    </source>
</evidence>
<keyword evidence="1" id="KW-0732">Signal</keyword>
<dbReference type="Proteomes" id="UP001501480">
    <property type="component" value="Unassembled WGS sequence"/>
</dbReference>
<gene>
    <name evidence="2" type="ORF">GCM10009821_10760</name>
</gene>
<organism evidence="2 3">
    <name type="scientific">Aeromicrobium halocynthiae</name>
    <dbReference type="NCBI Taxonomy" id="560557"/>
    <lineage>
        <taxon>Bacteria</taxon>
        <taxon>Bacillati</taxon>
        <taxon>Actinomycetota</taxon>
        <taxon>Actinomycetes</taxon>
        <taxon>Propionibacteriales</taxon>
        <taxon>Nocardioidaceae</taxon>
        <taxon>Aeromicrobium</taxon>
    </lineage>
</organism>
<evidence type="ECO:0008006" key="4">
    <source>
        <dbReference type="Google" id="ProtNLM"/>
    </source>
</evidence>
<comment type="caution">
    <text evidence="2">The sequence shown here is derived from an EMBL/GenBank/DDBJ whole genome shotgun (WGS) entry which is preliminary data.</text>
</comment>
<evidence type="ECO:0000313" key="3">
    <source>
        <dbReference type="Proteomes" id="UP001501480"/>
    </source>
</evidence>